<organism evidence="2 3">
    <name type="scientific">Streptomyces incanus</name>
    <dbReference type="NCBI Taxonomy" id="887453"/>
    <lineage>
        <taxon>Bacteria</taxon>
        <taxon>Bacillati</taxon>
        <taxon>Actinomycetota</taxon>
        <taxon>Actinomycetes</taxon>
        <taxon>Kitasatosporales</taxon>
        <taxon>Streptomycetaceae</taxon>
        <taxon>Streptomyces</taxon>
    </lineage>
</organism>
<dbReference type="PANTHER" id="PTHR37809">
    <property type="entry name" value="RIBOSOMAL PROTEIN S12 METHYLTHIOTRANSFERASE ACCESSORY FACTOR YCAO"/>
    <property type="match status" value="1"/>
</dbReference>
<proteinExistence type="predicted"/>
<dbReference type="Gene3D" id="3.30.1330.230">
    <property type="match status" value="1"/>
</dbReference>
<reference evidence="3" key="1">
    <citation type="journal article" date="2019" name="Int. J. Syst. Evol. Microbiol.">
        <title>The Global Catalogue of Microorganisms (GCM) 10K type strain sequencing project: providing services to taxonomists for standard genome sequencing and annotation.</title>
        <authorList>
            <consortium name="The Broad Institute Genomics Platform"/>
            <consortium name="The Broad Institute Genome Sequencing Center for Infectious Disease"/>
            <person name="Wu L."/>
            <person name="Ma J."/>
        </authorList>
    </citation>
    <scope>NUCLEOTIDE SEQUENCE [LARGE SCALE GENOMIC DNA]</scope>
    <source>
        <strain evidence="3">JCM 13852</strain>
    </source>
</reference>
<dbReference type="PANTHER" id="PTHR37809:SF1">
    <property type="entry name" value="RIBOSOMAL PROTEIN S12 METHYLTHIOTRANSFERASE ACCESSORY FACTOR YCAO"/>
    <property type="match status" value="1"/>
</dbReference>
<evidence type="ECO:0000313" key="3">
    <source>
        <dbReference type="Proteomes" id="UP001596183"/>
    </source>
</evidence>
<keyword evidence="3" id="KW-1185">Reference proteome</keyword>
<dbReference type="Proteomes" id="UP001596183">
    <property type="component" value="Unassembled WGS sequence"/>
</dbReference>
<comment type="caution">
    <text evidence="2">The sequence shown here is derived from an EMBL/GenBank/DDBJ whole genome shotgun (WGS) entry which is preliminary data.</text>
</comment>
<protein>
    <submittedName>
        <fullName evidence="2">YcaO-like family protein</fullName>
    </submittedName>
</protein>
<accession>A0ABW0XP23</accession>
<name>A0ABW0XP23_9ACTN</name>
<evidence type="ECO:0000313" key="2">
    <source>
        <dbReference type="EMBL" id="MFC5671613.1"/>
    </source>
</evidence>
<feature type="domain" description="YcaO" evidence="1">
    <location>
        <begin position="57"/>
        <end position="417"/>
    </location>
</feature>
<dbReference type="PROSITE" id="PS51664">
    <property type="entry name" value="YCAO"/>
    <property type="match status" value="1"/>
</dbReference>
<dbReference type="Pfam" id="PF02624">
    <property type="entry name" value="YcaO"/>
    <property type="match status" value="1"/>
</dbReference>
<dbReference type="RefSeq" id="WP_381212014.1">
    <property type="nucleotide sequence ID" value="NZ_JBHSPC010000040.1"/>
</dbReference>
<dbReference type="EMBL" id="JBHSPC010000040">
    <property type="protein sequence ID" value="MFC5671613.1"/>
    <property type="molecule type" value="Genomic_DNA"/>
</dbReference>
<sequence length="417" mass="44032">MIDIPATLAPAAGVARNYAVVPPCEGNPLWSSGVELQPSDGFTGAADAPLSSRYAGASGTTRTDALLRGAGEAVERRALHPSPSHPTRFGTADELGAPTLSACHPGHALAHPDAETAALHWYEARSLETVAPVLVPADLVDWPARSARLFDPSPSGAASGTTRDAALGAALIEVAERDALTAAWGRQLRLPAYRPSPQDTLLAPVWRRAEEQGLTPVLARIPLAVPGLWCMTALLIDPDGTGALATVGMKASVRPTEAAVKAFQEAWQVRTALQTLLARGESAHPDPVVTEHDRMCHMLSRSAYDTIRAWADGFQAPEPLPDPAGTAGPLAAQDLVEAMNADGAGLLAIDLTHRLTPAVAAMGWHAVKVLAPGYQNLRMDETHHWSWHLSRLASAPERTGCQARLDDPRLAAPHPLP</sequence>
<dbReference type="InterPro" id="IPR003776">
    <property type="entry name" value="YcaO-like_dom"/>
</dbReference>
<evidence type="ECO:0000259" key="1">
    <source>
        <dbReference type="PROSITE" id="PS51664"/>
    </source>
</evidence>
<gene>
    <name evidence="2" type="ORF">ACFP2V_16230</name>
</gene>